<gene>
    <name evidence="2" type="ORF">SAMN05216174_11727</name>
</gene>
<proteinExistence type="predicted"/>
<reference evidence="3" key="1">
    <citation type="submission" date="2016-10" db="EMBL/GenBank/DDBJ databases">
        <authorList>
            <person name="Varghese N."/>
            <person name="Submissions S."/>
        </authorList>
    </citation>
    <scope>NUCLEOTIDE SEQUENCE [LARGE SCALE GENOMIC DNA]</scope>
    <source>
        <strain evidence="3">IBRC-M 10403</strain>
    </source>
</reference>
<name>A0A1G6XCH0_9PSEU</name>
<sequence length="57" mass="6012">MDEGREVIGDEKGLGEDGDERRGRECPGPSAVSSVYLVLSRLSRLSGHGLGSRPALS</sequence>
<evidence type="ECO:0000313" key="2">
    <source>
        <dbReference type="EMBL" id="SDD75732.1"/>
    </source>
</evidence>
<dbReference type="Proteomes" id="UP000199501">
    <property type="component" value="Unassembled WGS sequence"/>
</dbReference>
<evidence type="ECO:0000256" key="1">
    <source>
        <dbReference type="SAM" id="MobiDB-lite"/>
    </source>
</evidence>
<feature type="compositionally biased region" description="Basic and acidic residues" evidence="1">
    <location>
        <begin position="1"/>
        <end position="25"/>
    </location>
</feature>
<feature type="region of interest" description="Disordered" evidence="1">
    <location>
        <begin position="1"/>
        <end position="30"/>
    </location>
</feature>
<dbReference type="AlphaFoldDB" id="A0A1G6XCH0"/>
<evidence type="ECO:0000313" key="3">
    <source>
        <dbReference type="Proteomes" id="UP000199501"/>
    </source>
</evidence>
<organism evidence="2 3">
    <name type="scientific">Actinokineospora iranica</name>
    <dbReference type="NCBI Taxonomy" id="1271860"/>
    <lineage>
        <taxon>Bacteria</taxon>
        <taxon>Bacillati</taxon>
        <taxon>Actinomycetota</taxon>
        <taxon>Actinomycetes</taxon>
        <taxon>Pseudonocardiales</taxon>
        <taxon>Pseudonocardiaceae</taxon>
        <taxon>Actinokineospora</taxon>
    </lineage>
</organism>
<dbReference type="EMBL" id="FMZZ01000017">
    <property type="protein sequence ID" value="SDD75732.1"/>
    <property type="molecule type" value="Genomic_DNA"/>
</dbReference>
<accession>A0A1G6XCH0</accession>
<protein>
    <submittedName>
        <fullName evidence="2">Uncharacterized protein</fullName>
    </submittedName>
</protein>
<keyword evidence="3" id="KW-1185">Reference proteome</keyword>